<dbReference type="OrthoDB" id="5504491at2"/>
<dbReference type="GeneID" id="90608334"/>
<dbReference type="GO" id="GO:0008967">
    <property type="term" value="F:phosphoglycolate phosphatase activity"/>
    <property type="evidence" value="ECO:0007669"/>
    <property type="project" value="TreeGrafter"/>
</dbReference>
<comment type="caution">
    <text evidence="1">The sequence shown here is derived from an EMBL/GenBank/DDBJ whole genome shotgun (WGS) entry which is preliminary data.</text>
</comment>
<proteinExistence type="predicted"/>
<dbReference type="InterPro" id="IPR022468">
    <property type="entry name" value="PhnX-like"/>
</dbReference>
<dbReference type="RefSeq" id="WP_099260380.1">
    <property type="nucleotide sequence ID" value="NZ_NIZW01000006.1"/>
</dbReference>
<dbReference type="InterPro" id="IPR050155">
    <property type="entry name" value="HAD-like_hydrolase_sf"/>
</dbReference>
<dbReference type="SUPFAM" id="SSF56784">
    <property type="entry name" value="HAD-like"/>
    <property type="match status" value="1"/>
</dbReference>
<dbReference type="SFLD" id="SFLDS00003">
    <property type="entry name" value="Haloacid_Dehalogenase"/>
    <property type="match status" value="1"/>
</dbReference>
<dbReference type="Pfam" id="PF00702">
    <property type="entry name" value="Hydrolase"/>
    <property type="match status" value="1"/>
</dbReference>
<keyword evidence="1" id="KW-0378">Hydrolase</keyword>
<gene>
    <name evidence="1" type="ORF">CEE69_09110</name>
</gene>
<dbReference type="Gene3D" id="1.10.150.240">
    <property type="entry name" value="Putative phosphatase, domain 2"/>
    <property type="match status" value="1"/>
</dbReference>
<evidence type="ECO:0000313" key="2">
    <source>
        <dbReference type="Proteomes" id="UP000225740"/>
    </source>
</evidence>
<organism evidence="1 2">
    <name type="scientific">Rhodopirellula bahusiensis</name>
    <dbReference type="NCBI Taxonomy" id="2014065"/>
    <lineage>
        <taxon>Bacteria</taxon>
        <taxon>Pseudomonadati</taxon>
        <taxon>Planctomycetota</taxon>
        <taxon>Planctomycetia</taxon>
        <taxon>Pirellulales</taxon>
        <taxon>Pirellulaceae</taxon>
        <taxon>Rhodopirellula</taxon>
    </lineage>
</organism>
<dbReference type="InterPro" id="IPR023198">
    <property type="entry name" value="PGP-like_dom2"/>
</dbReference>
<dbReference type="PANTHER" id="PTHR43434">
    <property type="entry name" value="PHOSPHOGLYCOLATE PHOSPHATASE"/>
    <property type="match status" value="1"/>
</dbReference>
<dbReference type="SFLD" id="SFLDG01129">
    <property type="entry name" value="C1.5:_HAD__Beta-PGM__Phosphata"/>
    <property type="match status" value="1"/>
</dbReference>
<dbReference type="Proteomes" id="UP000225740">
    <property type="component" value="Unassembled WGS sequence"/>
</dbReference>
<dbReference type="AlphaFoldDB" id="A0A2G1W9P2"/>
<protein>
    <submittedName>
        <fullName evidence="1">HAD family hydrolase</fullName>
    </submittedName>
</protein>
<dbReference type="FunFam" id="3.40.50.1000:FF:000475">
    <property type="match status" value="1"/>
</dbReference>
<evidence type="ECO:0000313" key="1">
    <source>
        <dbReference type="EMBL" id="PHQ35747.1"/>
    </source>
</evidence>
<name>A0A2G1W9P2_9BACT</name>
<dbReference type="NCBIfam" id="TIGR03351">
    <property type="entry name" value="PhnX-like"/>
    <property type="match status" value="1"/>
</dbReference>
<dbReference type="EMBL" id="NIZW01000006">
    <property type="protein sequence ID" value="PHQ35747.1"/>
    <property type="molecule type" value="Genomic_DNA"/>
</dbReference>
<dbReference type="GO" id="GO:0005829">
    <property type="term" value="C:cytosol"/>
    <property type="evidence" value="ECO:0007669"/>
    <property type="project" value="TreeGrafter"/>
</dbReference>
<accession>A0A2G1W9P2</accession>
<dbReference type="GO" id="GO:0006281">
    <property type="term" value="P:DNA repair"/>
    <property type="evidence" value="ECO:0007669"/>
    <property type="project" value="TreeGrafter"/>
</dbReference>
<dbReference type="InterPro" id="IPR023214">
    <property type="entry name" value="HAD_sf"/>
</dbReference>
<dbReference type="Gene3D" id="3.40.50.1000">
    <property type="entry name" value="HAD superfamily/HAD-like"/>
    <property type="match status" value="1"/>
</dbReference>
<sequence>MIELVVFDMAGTTVDEDNVVYKTVRQSINAAGYSFTQEQVQAAGAGKEKSQAIRDVLALDGGDHSEAEVQAIFADFKSRLVEAYDSLDVTEQPAASKTFAELHARGIKVVLNTGYDRQTAEKLVHKIGWTIGEDVDALVTASDVEAGRPAPDMIYLAMALTEIANASCVVKVGDSRIDIEEGQNAKCGITLGITTGAQPEIDLLQSKPTAVIHHLSELLALVDQTSQATV</sequence>
<dbReference type="PANTHER" id="PTHR43434:SF19">
    <property type="entry name" value="PHOSPHONOACETALDEHYDE HYDROLASE"/>
    <property type="match status" value="1"/>
</dbReference>
<dbReference type="InterPro" id="IPR036412">
    <property type="entry name" value="HAD-like_sf"/>
</dbReference>
<keyword evidence="2" id="KW-1185">Reference proteome</keyword>
<reference evidence="1 2" key="1">
    <citation type="submission" date="2017-06" db="EMBL/GenBank/DDBJ databases">
        <title>Description of Rhodopirellula bahusiensis sp. nov.</title>
        <authorList>
            <person name="Kizina J."/>
            <person name="Harder J."/>
        </authorList>
    </citation>
    <scope>NUCLEOTIDE SEQUENCE [LARGE SCALE GENOMIC DNA]</scope>
    <source>
        <strain evidence="1 2">SWK21</strain>
    </source>
</reference>